<dbReference type="EC" id="2.7.7.77" evidence="8"/>
<feature type="binding site" evidence="8">
    <location>
        <position position="83"/>
    </location>
    <ligand>
        <name>GTP</name>
        <dbReference type="ChEBI" id="CHEBI:37565"/>
    </ligand>
</feature>
<dbReference type="InterPro" id="IPR013482">
    <property type="entry name" value="Molybde_CF_guanTrfase"/>
</dbReference>
<comment type="similarity">
    <text evidence="8">Belongs to the MobA family.</text>
</comment>
<feature type="domain" description="MobA-like NTP transferase" evidence="9">
    <location>
        <begin position="24"/>
        <end position="175"/>
    </location>
</feature>
<keyword evidence="1 8" id="KW-0963">Cytoplasm</keyword>
<gene>
    <name evidence="8" type="primary">mobA</name>
    <name evidence="10" type="ORF">IPP15_06355</name>
</gene>
<comment type="caution">
    <text evidence="8">Lacks conserved residue(s) required for the propagation of feature annotation.</text>
</comment>
<evidence type="ECO:0000256" key="3">
    <source>
        <dbReference type="ARBA" id="ARBA00022723"/>
    </source>
</evidence>
<keyword evidence="5 8" id="KW-0460">Magnesium</keyword>
<evidence type="ECO:0000313" key="10">
    <source>
        <dbReference type="EMBL" id="MBK9982039.1"/>
    </source>
</evidence>
<evidence type="ECO:0000256" key="1">
    <source>
        <dbReference type="ARBA" id="ARBA00022490"/>
    </source>
</evidence>
<evidence type="ECO:0000256" key="2">
    <source>
        <dbReference type="ARBA" id="ARBA00022679"/>
    </source>
</evidence>
<protein>
    <recommendedName>
        <fullName evidence="8">Probable molybdenum cofactor guanylyltransferase</fullName>
        <shortName evidence="8">MoCo guanylyltransferase</shortName>
        <ecNumber evidence="8">2.7.7.77</ecNumber>
    </recommendedName>
    <alternativeName>
        <fullName evidence="8">GTP:molybdopterin guanylyltransferase</fullName>
    </alternativeName>
    <alternativeName>
        <fullName evidence="8">Mo-MPT guanylyltransferase</fullName>
    </alternativeName>
    <alternativeName>
        <fullName evidence="8">Molybdopterin guanylyltransferase</fullName>
    </alternativeName>
    <alternativeName>
        <fullName evidence="8">Molybdopterin-guanine dinucleotide synthase</fullName>
        <shortName evidence="8">MGD synthase</shortName>
    </alternativeName>
</protein>
<evidence type="ECO:0000256" key="7">
    <source>
        <dbReference type="ARBA" id="ARBA00023150"/>
    </source>
</evidence>
<keyword evidence="6 8" id="KW-0342">GTP-binding</keyword>
<dbReference type="GO" id="GO:0061603">
    <property type="term" value="F:molybdenum cofactor guanylyltransferase activity"/>
    <property type="evidence" value="ECO:0007669"/>
    <property type="project" value="UniProtKB-EC"/>
</dbReference>
<comment type="caution">
    <text evidence="10">The sequence shown here is derived from an EMBL/GenBank/DDBJ whole genome shotgun (WGS) entry which is preliminary data.</text>
</comment>
<dbReference type="InterPro" id="IPR029044">
    <property type="entry name" value="Nucleotide-diphossugar_trans"/>
</dbReference>
<dbReference type="AlphaFoldDB" id="A0A9D7SW84"/>
<feature type="binding site" evidence="8">
    <location>
        <position position="112"/>
    </location>
    <ligand>
        <name>Mg(2+)</name>
        <dbReference type="ChEBI" id="CHEBI:18420"/>
    </ligand>
</feature>
<proteinExistence type="inferred from homology"/>
<evidence type="ECO:0000256" key="4">
    <source>
        <dbReference type="ARBA" id="ARBA00022741"/>
    </source>
</evidence>
<comment type="function">
    <text evidence="8">Transfers a GMP moiety from GTP to Mo-molybdopterin (Mo-MPT) cofactor (Moco or molybdenum cofactor) to form Mo-molybdopterin guanine dinucleotide (Mo-MGD) cofactor.</text>
</comment>
<dbReference type="GO" id="GO:0005525">
    <property type="term" value="F:GTP binding"/>
    <property type="evidence" value="ECO:0007669"/>
    <property type="project" value="UniProtKB-UniRule"/>
</dbReference>
<dbReference type="EMBL" id="JADKGY010000001">
    <property type="protein sequence ID" value="MBK9982039.1"/>
    <property type="molecule type" value="Genomic_DNA"/>
</dbReference>
<dbReference type="HAMAP" id="MF_00316">
    <property type="entry name" value="MobA"/>
    <property type="match status" value="1"/>
</dbReference>
<keyword evidence="3 8" id="KW-0479">Metal-binding</keyword>
<feature type="binding site" evidence="8">
    <location>
        <position position="112"/>
    </location>
    <ligand>
        <name>GTP</name>
        <dbReference type="ChEBI" id="CHEBI:37565"/>
    </ligand>
</feature>
<evidence type="ECO:0000256" key="6">
    <source>
        <dbReference type="ARBA" id="ARBA00023134"/>
    </source>
</evidence>
<dbReference type="PANTHER" id="PTHR19136">
    <property type="entry name" value="MOLYBDENUM COFACTOR GUANYLYLTRANSFERASE"/>
    <property type="match status" value="1"/>
</dbReference>
<dbReference type="Proteomes" id="UP000808337">
    <property type="component" value="Unassembled WGS sequence"/>
</dbReference>
<evidence type="ECO:0000259" key="9">
    <source>
        <dbReference type="Pfam" id="PF12804"/>
    </source>
</evidence>
<dbReference type="Gene3D" id="3.90.550.10">
    <property type="entry name" value="Spore Coat Polysaccharide Biosynthesis Protein SpsA, Chain A"/>
    <property type="match status" value="1"/>
</dbReference>
<keyword evidence="7 8" id="KW-0501">Molybdenum cofactor biosynthesis</keyword>
<dbReference type="InterPro" id="IPR025877">
    <property type="entry name" value="MobA-like_NTP_Trfase"/>
</dbReference>
<dbReference type="PANTHER" id="PTHR19136:SF81">
    <property type="entry name" value="MOLYBDENUM COFACTOR GUANYLYLTRANSFERASE"/>
    <property type="match status" value="1"/>
</dbReference>
<organism evidence="10 11">
    <name type="scientific">Candidatus Opimibacter skivensis</name>
    <dbReference type="NCBI Taxonomy" id="2982028"/>
    <lineage>
        <taxon>Bacteria</taxon>
        <taxon>Pseudomonadati</taxon>
        <taxon>Bacteroidota</taxon>
        <taxon>Saprospiria</taxon>
        <taxon>Saprospirales</taxon>
        <taxon>Saprospiraceae</taxon>
        <taxon>Candidatus Opimibacter</taxon>
    </lineage>
</organism>
<dbReference type="SUPFAM" id="SSF53448">
    <property type="entry name" value="Nucleotide-diphospho-sugar transferases"/>
    <property type="match status" value="1"/>
</dbReference>
<dbReference type="Pfam" id="PF12804">
    <property type="entry name" value="NTP_transf_3"/>
    <property type="match status" value="1"/>
</dbReference>
<keyword evidence="2 8" id="KW-0808">Transferase</keyword>
<name>A0A9D7SW84_9BACT</name>
<comment type="domain">
    <text evidence="8">The N-terminal domain determines nucleotide recognition and specific binding, while the C-terminal domain determines the specific binding to the target protein.</text>
</comment>
<evidence type="ECO:0000256" key="5">
    <source>
        <dbReference type="ARBA" id="ARBA00022842"/>
    </source>
</evidence>
<feature type="binding site" evidence="8">
    <location>
        <position position="39"/>
    </location>
    <ligand>
        <name>GTP</name>
        <dbReference type="ChEBI" id="CHEBI:37565"/>
    </ligand>
</feature>
<dbReference type="GO" id="GO:0046872">
    <property type="term" value="F:metal ion binding"/>
    <property type="evidence" value="ECO:0007669"/>
    <property type="project" value="UniProtKB-KW"/>
</dbReference>
<dbReference type="CDD" id="cd02503">
    <property type="entry name" value="MobA"/>
    <property type="match status" value="1"/>
</dbReference>
<evidence type="ECO:0000313" key="11">
    <source>
        <dbReference type="Proteomes" id="UP000808337"/>
    </source>
</evidence>
<comment type="catalytic activity">
    <reaction evidence="8">
        <text>Mo-molybdopterin + GTP + H(+) = Mo-molybdopterin guanine dinucleotide + diphosphate</text>
        <dbReference type="Rhea" id="RHEA:34243"/>
        <dbReference type="ChEBI" id="CHEBI:15378"/>
        <dbReference type="ChEBI" id="CHEBI:33019"/>
        <dbReference type="ChEBI" id="CHEBI:37565"/>
        <dbReference type="ChEBI" id="CHEBI:71302"/>
        <dbReference type="ChEBI" id="CHEBI:71310"/>
        <dbReference type="EC" id="2.7.7.77"/>
    </reaction>
</comment>
<dbReference type="GO" id="GO:0005737">
    <property type="term" value="C:cytoplasm"/>
    <property type="evidence" value="ECO:0007669"/>
    <property type="project" value="UniProtKB-SubCell"/>
</dbReference>
<accession>A0A9D7SW84</accession>
<sequence length="213" mass="24210">MNEHQKHTPLVKPSWEGSTPYINGLVLAGGKSSRMGEDKSMLSYHGMAQRDYMLQLVHKIVPDVFLSCHPDRIPQIDYRVIPDTFLDLGPYGGVLSAFRQNPNRAWLTVACDQPLIDESFLNELISQRDPEKIATCYHDPATGFPEPMITIWEPRAYPLLLQFLGEGRSCLRKVLINSDTKQIKTERPEVLRNANTPEDVMKMKKMLSGENTL</sequence>
<comment type="cofactor">
    <cofactor evidence="8">
        <name>Mg(2+)</name>
        <dbReference type="ChEBI" id="CHEBI:18420"/>
    </cofactor>
</comment>
<dbReference type="GO" id="GO:0006777">
    <property type="term" value="P:Mo-molybdopterin cofactor biosynthetic process"/>
    <property type="evidence" value="ECO:0007669"/>
    <property type="project" value="UniProtKB-KW"/>
</dbReference>
<feature type="binding site" evidence="8">
    <location>
        <begin position="27"/>
        <end position="29"/>
    </location>
    <ligand>
        <name>GTP</name>
        <dbReference type="ChEBI" id="CHEBI:37565"/>
    </ligand>
</feature>
<comment type="subcellular location">
    <subcellularLocation>
        <location evidence="8">Cytoplasm</location>
    </subcellularLocation>
</comment>
<keyword evidence="4 8" id="KW-0547">Nucleotide-binding</keyword>
<reference evidence="10 11" key="1">
    <citation type="submission" date="2020-10" db="EMBL/GenBank/DDBJ databases">
        <title>Connecting structure to function with the recovery of over 1000 high-quality activated sludge metagenome-assembled genomes encoding full-length rRNA genes using long-read sequencing.</title>
        <authorList>
            <person name="Singleton C.M."/>
            <person name="Petriglieri F."/>
            <person name="Kristensen J.M."/>
            <person name="Kirkegaard R.H."/>
            <person name="Michaelsen T.Y."/>
            <person name="Andersen M.H."/>
            <person name="Karst S.M."/>
            <person name="Dueholm M.S."/>
            <person name="Nielsen P.H."/>
            <person name="Albertsen M."/>
        </authorList>
    </citation>
    <scope>NUCLEOTIDE SEQUENCE [LARGE SCALE GENOMIC DNA]</scope>
    <source>
        <strain evidence="10">Ribe_18-Q3-R11-54_MAXAC.273</strain>
    </source>
</reference>
<evidence type="ECO:0000256" key="8">
    <source>
        <dbReference type="HAMAP-Rule" id="MF_00316"/>
    </source>
</evidence>